<proteinExistence type="predicted"/>
<name>A0A0C9X8G7_9AGAR</name>
<organism evidence="1 2">
    <name type="scientific">Laccaria amethystina LaAM-08-1</name>
    <dbReference type="NCBI Taxonomy" id="1095629"/>
    <lineage>
        <taxon>Eukaryota</taxon>
        <taxon>Fungi</taxon>
        <taxon>Dikarya</taxon>
        <taxon>Basidiomycota</taxon>
        <taxon>Agaricomycotina</taxon>
        <taxon>Agaricomycetes</taxon>
        <taxon>Agaricomycetidae</taxon>
        <taxon>Agaricales</taxon>
        <taxon>Agaricineae</taxon>
        <taxon>Hydnangiaceae</taxon>
        <taxon>Laccaria</taxon>
    </lineage>
</organism>
<dbReference type="HOGENOM" id="CLU_1927957_0_0_1"/>
<sequence>MTEGRALEQLSINITSDNFAQPLVIQPNTLNPRTTFPSLKSLSIVTESLTSVPQFVKSWQTPRLKIFAIEQWTPSRVWDLKDFFEALYENKRNGRIEIVQWRVRGVGLGFRRNSYRHLNEWPSFPLGTTII</sequence>
<dbReference type="EMBL" id="KN838897">
    <property type="protein sequence ID" value="KIJ92622.1"/>
    <property type="molecule type" value="Genomic_DNA"/>
</dbReference>
<dbReference type="Proteomes" id="UP000054477">
    <property type="component" value="Unassembled WGS sequence"/>
</dbReference>
<reference evidence="1 2" key="1">
    <citation type="submission" date="2014-04" db="EMBL/GenBank/DDBJ databases">
        <authorList>
            <consortium name="DOE Joint Genome Institute"/>
            <person name="Kuo A."/>
            <person name="Kohler A."/>
            <person name="Nagy L.G."/>
            <person name="Floudas D."/>
            <person name="Copeland A."/>
            <person name="Barry K.W."/>
            <person name="Cichocki N."/>
            <person name="Veneault-Fourrey C."/>
            <person name="LaButti K."/>
            <person name="Lindquist E.A."/>
            <person name="Lipzen A."/>
            <person name="Lundell T."/>
            <person name="Morin E."/>
            <person name="Murat C."/>
            <person name="Sun H."/>
            <person name="Tunlid A."/>
            <person name="Henrissat B."/>
            <person name="Grigoriev I.V."/>
            <person name="Hibbett D.S."/>
            <person name="Martin F."/>
            <person name="Nordberg H.P."/>
            <person name="Cantor M.N."/>
            <person name="Hua S.X."/>
        </authorList>
    </citation>
    <scope>NUCLEOTIDE SEQUENCE [LARGE SCALE GENOMIC DNA]</scope>
    <source>
        <strain evidence="1 2">LaAM-08-1</strain>
    </source>
</reference>
<reference evidence="2" key="2">
    <citation type="submission" date="2015-01" db="EMBL/GenBank/DDBJ databases">
        <title>Evolutionary Origins and Diversification of the Mycorrhizal Mutualists.</title>
        <authorList>
            <consortium name="DOE Joint Genome Institute"/>
            <consortium name="Mycorrhizal Genomics Consortium"/>
            <person name="Kohler A."/>
            <person name="Kuo A."/>
            <person name="Nagy L.G."/>
            <person name="Floudas D."/>
            <person name="Copeland A."/>
            <person name="Barry K.W."/>
            <person name="Cichocki N."/>
            <person name="Veneault-Fourrey C."/>
            <person name="LaButti K."/>
            <person name="Lindquist E.A."/>
            <person name="Lipzen A."/>
            <person name="Lundell T."/>
            <person name="Morin E."/>
            <person name="Murat C."/>
            <person name="Riley R."/>
            <person name="Ohm R."/>
            <person name="Sun H."/>
            <person name="Tunlid A."/>
            <person name="Henrissat B."/>
            <person name="Grigoriev I.V."/>
            <person name="Hibbett D.S."/>
            <person name="Martin F."/>
        </authorList>
    </citation>
    <scope>NUCLEOTIDE SEQUENCE [LARGE SCALE GENOMIC DNA]</scope>
    <source>
        <strain evidence="2">LaAM-08-1</strain>
    </source>
</reference>
<evidence type="ECO:0000313" key="2">
    <source>
        <dbReference type="Proteomes" id="UP000054477"/>
    </source>
</evidence>
<keyword evidence="2" id="KW-1185">Reference proteome</keyword>
<accession>A0A0C9X8G7</accession>
<evidence type="ECO:0000313" key="1">
    <source>
        <dbReference type="EMBL" id="KIJ92622.1"/>
    </source>
</evidence>
<dbReference type="AlphaFoldDB" id="A0A0C9X8G7"/>
<protein>
    <submittedName>
        <fullName evidence="1">Uncharacterized protein</fullName>
    </submittedName>
</protein>
<gene>
    <name evidence="1" type="ORF">K443DRAFT_428733</name>
</gene>